<dbReference type="GO" id="GO:0140662">
    <property type="term" value="F:ATP-dependent protein folding chaperone"/>
    <property type="evidence" value="ECO:0007669"/>
    <property type="project" value="InterPro"/>
</dbReference>
<dbReference type="OrthoDB" id="9807934at2"/>
<keyword evidence="3" id="KW-0067">ATP-binding</keyword>
<comment type="caution">
    <text evidence="5">The sequence shown here is derived from an EMBL/GenBank/DDBJ whole genome shotgun (WGS) entry which is preliminary data.</text>
</comment>
<dbReference type="PRINTS" id="PR00301">
    <property type="entry name" value="HEATSHOCK70"/>
</dbReference>
<evidence type="ECO:0000313" key="5">
    <source>
        <dbReference type="EMBL" id="KAB1159370.1"/>
    </source>
</evidence>
<organism evidence="5 6">
    <name type="scientific">Tenacibaculum aiptasiae</name>
    <dbReference type="NCBI Taxonomy" id="426481"/>
    <lineage>
        <taxon>Bacteria</taxon>
        <taxon>Pseudomonadati</taxon>
        <taxon>Bacteroidota</taxon>
        <taxon>Flavobacteriia</taxon>
        <taxon>Flavobacteriales</taxon>
        <taxon>Flavobacteriaceae</taxon>
        <taxon>Tenacibaculum</taxon>
    </lineage>
</organism>
<dbReference type="EMBL" id="WAAU01000008">
    <property type="protein sequence ID" value="KAB1159370.1"/>
    <property type="molecule type" value="Genomic_DNA"/>
</dbReference>
<feature type="coiled-coil region" evidence="4">
    <location>
        <begin position="276"/>
        <end position="315"/>
    </location>
</feature>
<dbReference type="InterPro" id="IPR018181">
    <property type="entry name" value="Heat_shock_70_CS"/>
</dbReference>
<keyword evidence="2" id="KW-0547">Nucleotide-binding</keyword>
<sequence length="414" mass="45967">MQNICGLDFGTSNTISTVYKGGKTIMVPFENNNKSLPSSVFFPFEAIDKPIYGDLATNTYVNNGYGRYMKSFKRILGTQFFEQRTALKPGTNIFFHDIIVNYLKHVKEKTEDFLGGETDYVVVGKPVRLSEKEKGANSGITQLESILKSVGYKNYSFLEEPIAAAYYHKEKIDKNSLAIVADLGGGTCDFTVVGINEDKKDLNILATSGISLGGTDIDSNFALEVFFPELGYKTIDKFKGLTLPALPYRQASDWNKITTSLYTKKTEFLVRKMINNAKYKEKVVQLKSLIENKKAHSLLNQIEQTKIKLSDAKELMFSSEFLSNINLTISKSLLEDAINGVISKIVATANDCCLEAGVNEKSIDYLILTGGTSKIPLVKQLFKETFSKAKLIENNSMDSVALGLLEKAKKDANL</sequence>
<dbReference type="Gene3D" id="3.90.640.10">
    <property type="entry name" value="Actin, Chain A, domain 4"/>
    <property type="match status" value="1"/>
</dbReference>
<gene>
    <name evidence="5" type="ORF">F7018_03395</name>
</gene>
<dbReference type="GO" id="GO:0005524">
    <property type="term" value="F:ATP binding"/>
    <property type="evidence" value="ECO:0007669"/>
    <property type="project" value="UniProtKB-KW"/>
</dbReference>
<name>A0A7J5AP59_9FLAO</name>
<dbReference type="InterPro" id="IPR013126">
    <property type="entry name" value="Hsp_70_fam"/>
</dbReference>
<dbReference type="RefSeq" id="WP_150898589.1">
    <property type="nucleotide sequence ID" value="NZ_WAAU01000008.1"/>
</dbReference>
<evidence type="ECO:0000256" key="1">
    <source>
        <dbReference type="ARBA" id="ARBA00007381"/>
    </source>
</evidence>
<comment type="similarity">
    <text evidence="1">Belongs to the heat shock protein 70 family.</text>
</comment>
<evidence type="ECO:0000256" key="4">
    <source>
        <dbReference type="SAM" id="Coils"/>
    </source>
</evidence>
<dbReference type="Pfam" id="PF00012">
    <property type="entry name" value="HSP70"/>
    <property type="match status" value="2"/>
</dbReference>
<evidence type="ECO:0000256" key="3">
    <source>
        <dbReference type="ARBA" id="ARBA00022840"/>
    </source>
</evidence>
<keyword evidence="6" id="KW-1185">Reference proteome</keyword>
<evidence type="ECO:0000256" key="2">
    <source>
        <dbReference type="ARBA" id="ARBA00022741"/>
    </source>
</evidence>
<dbReference type="Proteomes" id="UP000467305">
    <property type="component" value="Unassembled WGS sequence"/>
</dbReference>
<dbReference type="SUPFAM" id="SSF53067">
    <property type="entry name" value="Actin-like ATPase domain"/>
    <property type="match status" value="2"/>
</dbReference>
<reference evidence="5 6" key="1">
    <citation type="submission" date="2019-09" db="EMBL/GenBank/DDBJ databases">
        <authorList>
            <person name="Cao W.R."/>
        </authorList>
    </citation>
    <scope>NUCLEOTIDE SEQUENCE [LARGE SCALE GENOMIC DNA]</scope>
    <source>
        <strain evidence="6">a4</strain>
    </source>
</reference>
<dbReference type="CDD" id="cd10231">
    <property type="entry name" value="ASKHA_NBD_HSP70_YegD-like"/>
    <property type="match status" value="1"/>
</dbReference>
<dbReference type="InterPro" id="IPR042054">
    <property type="entry name" value="YegD-like"/>
</dbReference>
<keyword evidence="4" id="KW-0175">Coiled coil</keyword>
<dbReference type="InterPro" id="IPR043129">
    <property type="entry name" value="ATPase_NBD"/>
</dbReference>
<dbReference type="Gene3D" id="3.30.420.40">
    <property type="match status" value="3"/>
</dbReference>
<evidence type="ECO:0000313" key="6">
    <source>
        <dbReference type="Proteomes" id="UP000467305"/>
    </source>
</evidence>
<dbReference type="AlphaFoldDB" id="A0A7J5AP59"/>
<dbReference type="PROSITE" id="PS01036">
    <property type="entry name" value="HSP70_3"/>
    <property type="match status" value="1"/>
</dbReference>
<protein>
    <submittedName>
        <fullName evidence="5">Hsp70 family protein</fullName>
    </submittedName>
</protein>
<proteinExistence type="inferred from homology"/>
<accession>A0A7J5AP59</accession>
<dbReference type="PANTHER" id="PTHR19375">
    <property type="entry name" value="HEAT SHOCK PROTEIN 70KDA"/>
    <property type="match status" value="1"/>
</dbReference>